<proteinExistence type="predicted"/>
<evidence type="ECO:0000313" key="4">
    <source>
        <dbReference type="Proteomes" id="UP001589832"/>
    </source>
</evidence>
<feature type="coiled-coil region" evidence="1">
    <location>
        <begin position="89"/>
        <end position="116"/>
    </location>
</feature>
<reference evidence="3 4" key="1">
    <citation type="submission" date="2024-09" db="EMBL/GenBank/DDBJ databases">
        <authorList>
            <person name="Sun Q."/>
            <person name="Mori K."/>
        </authorList>
    </citation>
    <scope>NUCLEOTIDE SEQUENCE [LARGE SCALE GENOMIC DNA]</scope>
    <source>
        <strain evidence="3 4">NCAIM B.02481</strain>
    </source>
</reference>
<comment type="caution">
    <text evidence="3">The sequence shown here is derived from an EMBL/GenBank/DDBJ whole genome shotgun (WGS) entry which is preliminary data.</text>
</comment>
<accession>A0ABV6Q4I4</accession>
<dbReference type="Pfam" id="PF14129">
    <property type="entry name" value="DUF4296"/>
    <property type="match status" value="1"/>
</dbReference>
<dbReference type="EMBL" id="JBHLTQ010000001">
    <property type="protein sequence ID" value="MFC0603154.1"/>
    <property type="molecule type" value="Genomic_DNA"/>
</dbReference>
<organism evidence="3 4">
    <name type="scientific">Winogradskyella pulchriflava</name>
    <dbReference type="NCBI Taxonomy" id="1110688"/>
    <lineage>
        <taxon>Bacteria</taxon>
        <taxon>Pseudomonadati</taxon>
        <taxon>Bacteroidota</taxon>
        <taxon>Flavobacteriia</taxon>
        <taxon>Flavobacteriales</taxon>
        <taxon>Flavobacteriaceae</taxon>
        <taxon>Winogradskyella</taxon>
    </lineage>
</organism>
<sequence length="156" mass="18032">MKKLGVLFILTLLVLACSNEYKPKKPKNLIPEKKMEMILYDLYTINAAKGVNRKLLETNGIIPEDYVLNKHKIDSTQFADSNAFYAYDTETYKNMVENVKAKLEKEKKKFEELEKVEGMAAKRRRDSISKIKQKRKDSIKQAIKNDTINKAPVFGL</sequence>
<gene>
    <name evidence="3" type="ORF">ACFFGA_01195</name>
</gene>
<name>A0ABV6Q4I4_9FLAO</name>
<dbReference type="PROSITE" id="PS51257">
    <property type="entry name" value="PROKAR_LIPOPROTEIN"/>
    <property type="match status" value="1"/>
</dbReference>
<evidence type="ECO:0000259" key="2">
    <source>
        <dbReference type="Pfam" id="PF14129"/>
    </source>
</evidence>
<keyword evidence="1" id="KW-0175">Coiled coil</keyword>
<protein>
    <submittedName>
        <fullName evidence="3">DUF4296 domain-containing protein</fullName>
    </submittedName>
</protein>
<feature type="domain" description="DUF4296" evidence="2">
    <location>
        <begin position="26"/>
        <end position="108"/>
    </location>
</feature>
<dbReference type="Proteomes" id="UP001589832">
    <property type="component" value="Unassembled WGS sequence"/>
</dbReference>
<evidence type="ECO:0000313" key="3">
    <source>
        <dbReference type="EMBL" id="MFC0603154.1"/>
    </source>
</evidence>
<dbReference type="InterPro" id="IPR025381">
    <property type="entry name" value="DUF4296"/>
</dbReference>
<evidence type="ECO:0000256" key="1">
    <source>
        <dbReference type="SAM" id="Coils"/>
    </source>
</evidence>
<dbReference type="RefSeq" id="WP_386058462.1">
    <property type="nucleotide sequence ID" value="NZ_JBHLTQ010000001.1"/>
</dbReference>
<keyword evidence="4" id="KW-1185">Reference proteome</keyword>